<organism evidence="10 11">
    <name type="scientific">Caenorhabditis tropicalis</name>
    <dbReference type="NCBI Taxonomy" id="1561998"/>
    <lineage>
        <taxon>Eukaryota</taxon>
        <taxon>Metazoa</taxon>
        <taxon>Ecdysozoa</taxon>
        <taxon>Nematoda</taxon>
        <taxon>Chromadorea</taxon>
        <taxon>Rhabditida</taxon>
        <taxon>Rhabditina</taxon>
        <taxon>Rhabditomorpha</taxon>
        <taxon>Rhabditoidea</taxon>
        <taxon>Rhabditidae</taxon>
        <taxon>Peloderinae</taxon>
        <taxon>Caenorhabditis</taxon>
    </lineage>
</organism>
<dbReference type="SUPFAM" id="SSF54768">
    <property type="entry name" value="dsRNA-binding domain-like"/>
    <property type="match status" value="1"/>
</dbReference>
<dbReference type="GO" id="GO:0006364">
    <property type="term" value="P:rRNA processing"/>
    <property type="evidence" value="ECO:0007669"/>
    <property type="project" value="InterPro"/>
</dbReference>
<dbReference type="Pfam" id="PF26050">
    <property type="entry name" value="Helical_CED_Drosha"/>
    <property type="match status" value="1"/>
</dbReference>
<name>A0A1I7U6F2_9PELO</name>
<feature type="region of interest" description="Disordered" evidence="7">
    <location>
        <begin position="142"/>
        <end position="234"/>
    </location>
</feature>
<dbReference type="InterPro" id="IPR036389">
    <property type="entry name" value="RNase_III_sf"/>
</dbReference>
<dbReference type="PROSITE" id="PS50142">
    <property type="entry name" value="RNASE_3_2"/>
    <property type="match status" value="2"/>
</dbReference>
<keyword evidence="3" id="KW-0255">Endonuclease</keyword>
<dbReference type="InterPro" id="IPR000999">
    <property type="entry name" value="RNase_III_dom"/>
</dbReference>
<evidence type="ECO:0000259" key="8">
    <source>
        <dbReference type="PROSITE" id="PS50137"/>
    </source>
</evidence>
<feature type="compositionally biased region" description="Acidic residues" evidence="7">
    <location>
        <begin position="158"/>
        <end position="171"/>
    </location>
</feature>
<dbReference type="CDD" id="cd00593">
    <property type="entry name" value="RIBOc"/>
    <property type="match status" value="2"/>
</dbReference>
<dbReference type="Pfam" id="PF00035">
    <property type="entry name" value="dsrm"/>
    <property type="match status" value="1"/>
</dbReference>
<dbReference type="eggNOG" id="KOG1817">
    <property type="taxonomic scope" value="Eukaryota"/>
</dbReference>
<feature type="domain" description="DRBM" evidence="8">
    <location>
        <begin position="938"/>
        <end position="1013"/>
    </location>
</feature>
<dbReference type="FunFam" id="1.10.1520.10:FF:000002">
    <property type="entry name" value="Drosha ribonuclease III"/>
    <property type="match status" value="1"/>
</dbReference>
<dbReference type="GO" id="GO:0031053">
    <property type="term" value="P:primary miRNA processing"/>
    <property type="evidence" value="ECO:0007669"/>
    <property type="project" value="TreeGrafter"/>
</dbReference>
<dbReference type="InterPro" id="IPR011907">
    <property type="entry name" value="RNase_III"/>
</dbReference>
<dbReference type="STRING" id="1561998.A0A1I7U6F2"/>
<dbReference type="Pfam" id="PF14622">
    <property type="entry name" value="Ribonucleas_3_3"/>
    <property type="match status" value="1"/>
</dbReference>
<feature type="compositionally biased region" description="Basic and acidic residues" evidence="7">
    <location>
        <begin position="13"/>
        <end position="27"/>
    </location>
</feature>
<dbReference type="Gene3D" id="3.30.160.20">
    <property type="match status" value="1"/>
</dbReference>
<dbReference type="PANTHER" id="PTHR11207">
    <property type="entry name" value="RIBONUCLEASE III"/>
    <property type="match status" value="1"/>
</dbReference>
<evidence type="ECO:0000256" key="2">
    <source>
        <dbReference type="ARBA" id="ARBA00022722"/>
    </source>
</evidence>
<keyword evidence="5 6" id="KW-0694">RNA-binding</keyword>
<dbReference type="HAMAP" id="MF_00104">
    <property type="entry name" value="RNase_III"/>
    <property type="match status" value="1"/>
</dbReference>
<evidence type="ECO:0000259" key="9">
    <source>
        <dbReference type="PROSITE" id="PS50142"/>
    </source>
</evidence>
<evidence type="ECO:0000256" key="5">
    <source>
        <dbReference type="ARBA" id="ARBA00022884"/>
    </source>
</evidence>
<comment type="similarity">
    <text evidence="1">Belongs to the ribonuclease III family.</text>
</comment>
<dbReference type="GO" id="GO:0031054">
    <property type="term" value="P:pre-miRNA processing"/>
    <property type="evidence" value="ECO:0007669"/>
    <property type="project" value="InterPro"/>
</dbReference>
<protein>
    <submittedName>
        <fullName evidence="11">Ribonuclease 3</fullName>
    </submittedName>
</protein>
<feature type="region of interest" description="Disordered" evidence="7">
    <location>
        <begin position="1"/>
        <end position="69"/>
    </location>
</feature>
<dbReference type="WBParaSite" id="Csp11.Scaffold629.g15331.t1">
    <property type="protein sequence ID" value="Csp11.Scaffold629.g15331.t1"/>
    <property type="gene ID" value="Csp11.Scaffold629.g15331"/>
</dbReference>
<dbReference type="InterPro" id="IPR058938">
    <property type="entry name" value="Helical_CED_Drosha"/>
</dbReference>
<keyword evidence="10" id="KW-1185">Reference proteome</keyword>
<dbReference type="GO" id="GO:0004525">
    <property type="term" value="F:ribonuclease III activity"/>
    <property type="evidence" value="ECO:0007669"/>
    <property type="project" value="InterPro"/>
</dbReference>
<feature type="compositionally biased region" description="Polar residues" evidence="7">
    <location>
        <begin position="38"/>
        <end position="48"/>
    </location>
</feature>
<dbReference type="InterPro" id="IPR014720">
    <property type="entry name" value="dsRBD_dom"/>
</dbReference>
<accession>A0A1I7U6F2</accession>
<feature type="compositionally biased region" description="Basic residues" evidence="7">
    <location>
        <begin position="186"/>
        <end position="199"/>
    </location>
</feature>
<dbReference type="Gene3D" id="1.10.1520.10">
    <property type="entry name" value="Ribonuclease III domain"/>
    <property type="match status" value="2"/>
</dbReference>
<evidence type="ECO:0000313" key="11">
    <source>
        <dbReference type="WBParaSite" id="Csp11.Scaffold629.g15331.t1"/>
    </source>
</evidence>
<sequence>MSERKRGRRRRNQKDDYPNRQERRHEQLIQQLGRRFHTNQPSTSSPSNVDEIPLPSEAPNPFGAPPKLTEKDYGIDYMNDQPVCSTHSAELMRSTRDVFRAEEAEIYLLNRVQATRDTVLGEFRSRILEPLRKKRALQTQVPYVEFPYHSMTNRHRDEDEEEEKEEEEESSSSESSDGQPSTSSGRTRKRREQRKAATRRKMEEKERQATLLRAAIDRKRHHPNGIHSDIPFNERNLGNEGPECRCPPPLQTSGVKHGYYAGENRVVDCTRTNGSNLHYYLLRVTPAPNDGQFSRTQMMISGDTFSFEGFTLITHSPLPDCMTRRPICKYGMDYEFQLVEELIPDGCFDPEECDVLSKFIFHEIFEMFNFELRPKHLPDSIVSCPMIHVMPRFEASRDGATWLWSTKSTLAWFLARGETPNVFEDLDERNMSKWKQAIILNSQRKPSAIRADSFERDPDTREMFFVHNAIRNGAFPGAARVTALEVAINKMKQEKRITGVPHPDYDASRLELEKLKEEAKAMRCLRLRAPLTGYIDTGLRPDVVAHVTMAIVACHHIRYNFSISVIEELIEYQFNDRRIIELAFMHSSFRSSYGTPIDHIKTIVANCGYRRKYGTEEKREKKKGIVSLFNIMGGDTGGEPILHNERLEFLGDAVVELIVSHHLFFMLSHHLEGGLATYRTALVQNRNLAKLSKNCRFDEMLQSAHGADLINEADHKHALANAFEAVLAAVYLDGGLAPCDVIFSKAMYGDNPEAKRVWDHHNEHELKREDPLGDRELSMITPALAAFHPLEKSLGVQFNNIRLLAKAFTRRNVPNNDLTKGHNQRLEWLGDSVLQLLISDYLYRRFPNHHEGHMSLLRTSLVSNQTQSYVCDDLGFAAYVIKPPHRVPELKVKDKADLVEAFIGALYVDSGIEHCRAFVRMVFCPRLKHFIESEQWNDAKSHLQQWCLAMRKSRNEAPTMPEYRVLGIEGPTNNRIFKIAVYFRGQRLATATGSNVHKAELKVAEIALAELEATSMLKMKGKDLDSKHRRLRQVFFD</sequence>
<dbReference type="PANTHER" id="PTHR11207:SF0">
    <property type="entry name" value="RIBONUCLEASE 3"/>
    <property type="match status" value="1"/>
</dbReference>
<feature type="domain" description="RNase III" evidence="9">
    <location>
        <begin position="563"/>
        <end position="735"/>
    </location>
</feature>
<dbReference type="SMART" id="SM00358">
    <property type="entry name" value="DSRM"/>
    <property type="match status" value="1"/>
</dbReference>
<evidence type="ECO:0000256" key="4">
    <source>
        <dbReference type="ARBA" id="ARBA00022801"/>
    </source>
</evidence>
<dbReference type="CDD" id="cd19877">
    <property type="entry name" value="DSRM_RNAse_III_meta_like"/>
    <property type="match status" value="1"/>
</dbReference>
<feature type="domain" description="RNase III" evidence="9">
    <location>
        <begin position="787"/>
        <end position="911"/>
    </location>
</feature>
<dbReference type="SUPFAM" id="SSF69065">
    <property type="entry name" value="RNase III domain-like"/>
    <property type="match status" value="2"/>
</dbReference>
<evidence type="ECO:0000256" key="7">
    <source>
        <dbReference type="SAM" id="MobiDB-lite"/>
    </source>
</evidence>
<evidence type="ECO:0000256" key="1">
    <source>
        <dbReference type="ARBA" id="ARBA00010183"/>
    </source>
</evidence>
<dbReference type="AlphaFoldDB" id="A0A1I7U6F2"/>
<dbReference type="GO" id="GO:0070877">
    <property type="term" value="C:microprocessor complex"/>
    <property type="evidence" value="ECO:0007669"/>
    <property type="project" value="TreeGrafter"/>
</dbReference>
<keyword evidence="2" id="KW-0540">Nuclease</keyword>
<dbReference type="Proteomes" id="UP000095282">
    <property type="component" value="Unplaced"/>
</dbReference>
<proteinExistence type="inferred from homology"/>
<dbReference type="PROSITE" id="PS50137">
    <property type="entry name" value="DS_RBD"/>
    <property type="match status" value="1"/>
</dbReference>
<keyword evidence="4" id="KW-0378">Hydrolase</keyword>
<dbReference type="PROSITE" id="PS00517">
    <property type="entry name" value="RNASE_3_1"/>
    <property type="match status" value="2"/>
</dbReference>
<dbReference type="Pfam" id="PF00636">
    <property type="entry name" value="Ribonuclease_3"/>
    <property type="match status" value="1"/>
</dbReference>
<evidence type="ECO:0000256" key="3">
    <source>
        <dbReference type="ARBA" id="ARBA00022759"/>
    </source>
</evidence>
<feature type="compositionally biased region" description="Basic residues" evidence="7">
    <location>
        <begin position="1"/>
        <end position="12"/>
    </location>
</feature>
<dbReference type="GO" id="GO:0003723">
    <property type="term" value="F:RNA binding"/>
    <property type="evidence" value="ECO:0007669"/>
    <property type="project" value="UniProtKB-UniRule"/>
</dbReference>
<evidence type="ECO:0000256" key="6">
    <source>
        <dbReference type="PROSITE-ProRule" id="PRU00266"/>
    </source>
</evidence>
<evidence type="ECO:0000313" key="10">
    <source>
        <dbReference type="Proteomes" id="UP000095282"/>
    </source>
</evidence>
<dbReference type="SMART" id="SM00535">
    <property type="entry name" value="RIBOc"/>
    <property type="match status" value="2"/>
</dbReference>
<reference evidence="11" key="1">
    <citation type="submission" date="2016-11" db="UniProtKB">
        <authorList>
            <consortium name="WormBaseParasite"/>
        </authorList>
    </citation>
    <scope>IDENTIFICATION</scope>
</reference>
<dbReference type="InterPro" id="IPR044442">
    <property type="entry name" value="RNAse_III_DSRM__animal"/>
</dbReference>